<dbReference type="Proteomes" id="UP000678499">
    <property type="component" value="Unassembled WGS sequence"/>
</dbReference>
<name>A0A7R9BPR0_9CRUS</name>
<reference evidence="2" key="1">
    <citation type="submission" date="2020-11" db="EMBL/GenBank/DDBJ databases">
        <authorList>
            <person name="Tran Van P."/>
        </authorList>
    </citation>
    <scope>NUCLEOTIDE SEQUENCE</scope>
</reference>
<proteinExistence type="predicted"/>
<protein>
    <submittedName>
        <fullName evidence="2">Uncharacterized protein</fullName>
    </submittedName>
</protein>
<gene>
    <name evidence="2" type="ORF">NMOB1V02_LOCUS5876</name>
</gene>
<feature type="coiled-coil region" evidence="1">
    <location>
        <begin position="51"/>
        <end position="123"/>
    </location>
</feature>
<accession>A0A7R9BPR0</accession>
<evidence type="ECO:0000256" key="1">
    <source>
        <dbReference type="SAM" id="Coils"/>
    </source>
</evidence>
<evidence type="ECO:0000313" key="3">
    <source>
        <dbReference type="Proteomes" id="UP000678499"/>
    </source>
</evidence>
<keyword evidence="3" id="KW-1185">Reference proteome</keyword>
<dbReference type="AlphaFoldDB" id="A0A7R9BPR0"/>
<sequence>MSAASARIAAHEEEIRNKEAEIGSQLIPPPPGSQASIKDLRDDNSSLRGFIDDQRLEIESLRRFKRELKEKRELCLELETALQRKVADNEMLNAILRNRDETIRELTTVADESDRKISALRSELEWRLRGNELLQWKVQCDNAAAQQSNSPGRLRKSSSAKNIADLMSAQAFVTPVRTRLNREFSNSCADSLADELPDWVGGQEPSRVLSDYRISNGGLAYKILDNTQPISPRGLKMQQRVVQTGKGSLSIRTVKKRYSMSDSHRPSHAARIRNQNNRHSIEIFCRQ</sequence>
<dbReference type="EMBL" id="CAJPEX010001138">
    <property type="protein sequence ID" value="CAG0918317.1"/>
    <property type="molecule type" value="Genomic_DNA"/>
</dbReference>
<evidence type="ECO:0000313" key="2">
    <source>
        <dbReference type="EMBL" id="CAD7278165.1"/>
    </source>
</evidence>
<organism evidence="2">
    <name type="scientific">Notodromas monacha</name>
    <dbReference type="NCBI Taxonomy" id="399045"/>
    <lineage>
        <taxon>Eukaryota</taxon>
        <taxon>Metazoa</taxon>
        <taxon>Ecdysozoa</taxon>
        <taxon>Arthropoda</taxon>
        <taxon>Crustacea</taxon>
        <taxon>Oligostraca</taxon>
        <taxon>Ostracoda</taxon>
        <taxon>Podocopa</taxon>
        <taxon>Podocopida</taxon>
        <taxon>Cypridocopina</taxon>
        <taxon>Cypridoidea</taxon>
        <taxon>Cyprididae</taxon>
        <taxon>Notodromas</taxon>
    </lineage>
</organism>
<keyword evidence="1" id="KW-0175">Coiled coil</keyword>
<dbReference type="EMBL" id="OA883175">
    <property type="protein sequence ID" value="CAD7278165.1"/>
    <property type="molecule type" value="Genomic_DNA"/>
</dbReference>